<evidence type="ECO:0000256" key="2">
    <source>
        <dbReference type="SAM" id="Phobius"/>
    </source>
</evidence>
<evidence type="ECO:0000313" key="3">
    <source>
        <dbReference type="EMBL" id="OIQ58230.1"/>
    </source>
</evidence>
<reference evidence="3 4" key="1">
    <citation type="submission" date="2016-08" db="EMBL/GenBank/DDBJ databases">
        <title>Genome-based comparison of Moorella thermoacetic strains.</title>
        <authorList>
            <person name="Poehlein A."/>
            <person name="Bengelsdorf F.R."/>
            <person name="Esser C."/>
            <person name="Duerre P."/>
            <person name="Daniel R."/>
        </authorList>
    </citation>
    <scope>NUCLEOTIDE SEQUENCE [LARGE SCALE GENOMIC DNA]</scope>
    <source>
        <strain evidence="3 4">DSM 21394</strain>
    </source>
</reference>
<dbReference type="InterPro" id="IPR014245">
    <property type="entry name" value="Spore_III_AF"/>
</dbReference>
<accession>A0A1J5NI61</accession>
<organism evidence="3 4">
    <name type="scientific">Neomoorella thermoacetica</name>
    <name type="common">Clostridium thermoaceticum</name>
    <dbReference type="NCBI Taxonomy" id="1525"/>
    <lineage>
        <taxon>Bacteria</taxon>
        <taxon>Bacillati</taxon>
        <taxon>Bacillota</taxon>
        <taxon>Clostridia</taxon>
        <taxon>Neomoorellales</taxon>
        <taxon>Neomoorellaceae</taxon>
        <taxon>Neomoorella</taxon>
    </lineage>
</organism>
<evidence type="ECO:0000313" key="4">
    <source>
        <dbReference type="Proteomes" id="UP000182811"/>
    </source>
</evidence>
<sequence length="284" mass="29263">MLAKIGVIVRQVALIALLAAFLEMLLPEKKMTRYVRLVLGLFVVVAILSPLVEGVRLGPDLDVAAWDLRLDPVTAAPVEQGRELAAANEEAALEVYRERLAGQIRALVALIPGISTADVLVRVAGEQGYRGAIRQVVVTVTLAAATGNTGTGKEEGTRPPVRIDRIEVKPGAPGGNTSPPATGQAATGSGNSSREQPDEEAGAGALPVKPEALDPAGTGAQPPPAGGPGQANRETTKAGSPPGASDDTSTVVQQVKARIRDMVCHFYGLEPGQVEVTVLPSAGS</sequence>
<comment type="caution">
    <text evidence="3">The sequence shown here is derived from an EMBL/GenBank/DDBJ whole genome shotgun (WGS) entry which is preliminary data.</text>
</comment>
<evidence type="ECO:0000256" key="1">
    <source>
        <dbReference type="SAM" id="MobiDB-lite"/>
    </source>
</evidence>
<protein>
    <submittedName>
        <fullName evidence="3">Stage III sporulation protein SpoIIIAF</fullName>
    </submittedName>
</protein>
<dbReference type="Proteomes" id="UP000182811">
    <property type="component" value="Unassembled WGS sequence"/>
</dbReference>
<feature type="transmembrane region" description="Helical" evidence="2">
    <location>
        <begin position="6"/>
        <end position="22"/>
    </location>
</feature>
<dbReference type="OrthoDB" id="1681124at2"/>
<keyword evidence="2" id="KW-0812">Transmembrane</keyword>
<keyword evidence="2" id="KW-0472">Membrane</keyword>
<gene>
    <name evidence="3" type="ORF">MOTE_21620</name>
</gene>
<name>A0A1J5NI61_NEOTH</name>
<dbReference type="AlphaFoldDB" id="A0A1J5NI61"/>
<feature type="transmembrane region" description="Helical" evidence="2">
    <location>
        <begin position="34"/>
        <end position="52"/>
    </location>
</feature>
<feature type="compositionally biased region" description="Basic and acidic residues" evidence="1">
    <location>
        <begin position="152"/>
        <end position="168"/>
    </location>
</feature>
<dbReference type="EMBL" id="MDDC01000018">
    <property type="protein sequence ID" value="OIQ58230.1"/>
    <property type="molecule type" value="Genomic_DNA"/>
</dbReference>
<feature type="region of interest" description="Disordered" evidence="1">
    <location>
        <begin position="147"/>
        <end position="253"/>
    </location>
</feature>
<proteinExistence type="predicted"/>
<dbReference type="Pfam" id="PF09581">
    <property type="entry name" value="Spore_III_AF"/>
    <property type="match status" value="1"/>
</dbReference>
<keyword evidence="2" id="KW-1133">Transmembrane helix</keyword>
<feature type="compositionally biased region" description="Polar residues" evidence="1">
    <location>
        <begin position="175"/>
        <end position="194"/>
    </location>
</feature>